<protein>
    <submittedName>
        <fullName evidence="1">Uncharacterized protein</fullName>
    </submittedName>
</protein>
<comment type="caution">
    <text evidence="1">The sequence shown here is derived from an EMBL/GenBank/DDBJ whole genome shotgun (WGS) entry which is preliminary data.</text>
</comment>
<dbReference type="Proteomes" id="UP000017081">
    <property type="component" value="Unassembled WGS sequence"/>
</dbReference>
<dbReference type="HOGENOM" id="CLU_3214069_0_0_0"/>
<organism evidence="1 2">
    <name type="scientific">Cetobacterium somerae ATCC BAA-474</name>
    <dbReference type="NCBI Taxonomy" id="1319815"/>
    <lineage>
        <taxon>Bacteria</taxon>
        <taxon>Fusobacteriati</taxon>
        <taxon>Fusobacteriota</taxon>
        <taxon>Fusobacteriia</taxon>
        <taxon>Fusobacteriales</taxon>
        <taxon>Fusobacteriaceae</taxon>
        <taxon>Cetobacterium</taxon>
    </lineage>
</organism>
<name>U7VBX2_9FUSO</name>
<dbReference type="EMBL" id="AXZF01000033">
    <property type="protein sequence ID" value="ERT69197.1"/>
    <property type="molecule type" value="Genomic_DNA"/>
</dbReference>
<dbReference type="AlphaFoldDB" id="U7VBX2"/>
<evidence type="ECO:0000313" key="1">
    <source>
        <dbReference type="EMBL" id="ERT69197.1"/>
    </source>
</evidence>
<sequence length="44" mass="5025">MSNKKYKVEVAKDKSRLVELDKALKSIERGVCRNKNSSKFLLGI</sequence>
<reference evidence="1 2" key="1">
    <citation type="submission" date="2013-08" db="EMBL/GenBank/DDBJ databases">
        <authorList>
            <person name="Weinstock G."/>
            <person name="Sodergren E."/>
            <person name="Wylie T."/>
            <person name="Fulton L."/>
            <person name="Fulton R."/>
            <person name="Fronick C."/>
            <person name="O'Laughlin M."/>
            <person name="Godfrey J."/>
            <person name="Miner T."/>
            <person name="Herter B."/>
            <person name="Appelbaum E."/>
            <person name="Cordes M."/>
            <person name="Lek S."/>
            <person name="Wollam A."/>
            <person name="Pepin K.H."/>
            <person name="Palsikar V.B."/>
            <person name="Mitreva M."/>
            <person name="Wilson R.K."/>
        </authorList>
    </citation>
    <scope>NUCLEOTIDE SEQUENCE [LARGE SCALE GENOMIC DNA]</scope>
    <source>
        <strain evidence="1 2">ATCC BAA-474</strain>
    </source>
</reference>
<keyword evidence="2" id="KW-1185">Reference proteome</keyword>
<gene>
    <name evidence="1" type="ORF">HMPREF0202_00931</name>
</gene>
<accession>U7VBX2</accession>
<dbReference type="STRING" id="1319815.HMPREF0202_00931"/>
<evidence type="ECO:0000313" key="2">
    <source>
        <dbReference type="Proteomes" id="UP000017081"/>
    </source>
</evidence>
<proteinExistence type="predicted"/>